<dbReference type="EMBL" id="QGNW01000274">
    <property type="protein sequence ID" value="RVW79820.1"/>
    <property type="molecule type" value="Genomic_DNA"/>
</dbReference>
<protein>
    <submittedName>
        <fullName evidence="1">Uncharacterized protein</fullName>
    </submittedName>
</protein>
<organism evidence="1 2">
    <name type="scientific">Vitis vinifera</name>
    <name type="common">Grape</name>
    <dbReference type="NCBI Taxonomy" id="29760"/>
    <lineage>
        <taxon>Eukaryota</taxon>
        <taxon>Viridiplantae</taxon>
        <taxon>Streptophyta</taxon>
        <taxon>Embryophyta</taxon>
        <taxon>Tracheophyta</taxon>
        <taxon>Spermatophyta</taxon>
        <taxon>Magnoliopsida</taxon>
        <taxon>eudicotyledons</taxon>
        <taxon>Gunneridae</taxon>
        <taxon>Pentapetalae</taxon>
        <taxon>rosids</taxon>
        <taxon>Vitales</taxon>
        <taxon>Vitaceae</taxon>
        <taxon>Viteae</taxon>
        <taxon>Vitis</taxon>
    </lineage>
</organism>
<reference evidence="1 2" key="1">
    <citation type="journal article" date="2018" name="PLoS Genet.">
        <title>Population sequencing reveals clonal diversity and ancestral inbreeding in the grapevine cultivar Chardonnay.</title>
        <authorList>
            <person name="Roach M.J."/>
            <person name="Johnson D.L."/>
            <person name="Bohlmann J."/>
            <person name="van Vuuren H.J."/>
            <person name="Jones S.J."/>
            <person name="Pretorius I.S."/>
            <person name="Schmidt S.A."/>
            <person name="Borneman A.R."/>
        </authorList>
    </citation>
    <scope>NUCLEOTIDE SEQUENCE [LARGE SCALE GENOMIC DNA]</scope>
    <source>
        <strain evidence="2">cv. Chardonnay</strain>
        <tissue evidence="1">Leaf</tissue>
    </source>
</reference>
<comment type="caution">
    <text evidence="1">The sequence shown here is derived from an EMBL/GenBank/DDBJ whole genome shotgun (WGS) entry which is preliminary data.</text>
</comment>
<accession>A0A438H5G5</accession>
<sequence length="95" mass="10675">MEALYSILERAMEGGFIKGFLASGRGGEGKYGEEEGGWCSRVLREGYRINDWELGEVEELLIRLQGQVIRSGVEDVMAWWLTKGGTFTVKSFYSS</sequence>
<name>A0A438H5G5_VITVI</name>
<dbReference type="AlphaFoldDB" id="A0A438H5G5"/>
<dbReference type="Proteomes" id="UP000288805">
    <property type="component" value="Unassembled WGS sequence"/>
</dbReference>
<gene>
    <name evidence="1" type="ORF">CK203_047620</name>
</gene>
<proteinExistence type="predicted"/>
<evidence type="ECO:0000313" key="2">
    <source>
        <dbReference type="Proteomes" id="UP000288805"/>
    </source>
</evidence>
<evidence type="ECO:0000313" key="1">
    <source>
        <dbReference type="EMBL" id="RVW79820.1"/>
    </source>
</evidence>